<evidence type="ECO:0000313" key="1">
    <source>
        <dbReference type="EMBL" id="SFT96926.1"/>
    </source>
</evidence>
<dbReference type="STRING" id="1296565.SAMN05660657_04299"/>
<name>A0A1I7CBY8_9ACTN</name>
<dbReference type="RefSeq" id="WP_093582672.1">
    <property type="nucleotide sequence ID" value="NZ_FPBA01000020.1"/>
</dbReference>
<accession>A0A1I7CBY8</accession>
<sequence length="102" mass="10588">MSAAGGGLTDDRRRAVALLVAGLRGDHAAMEAMLAGVLPTARSFDTDPLGWAADQKRFDPVAAMVGELLRLAAEGAIRQHGSAVAAAAWLESDLRELSPPPL</sequence>
<keyword evidence="2" id="KW-1185">Reference proteome</keyword>
<evidence type="ECO:0000313" key="2">
    <source>
        <dbReference type="Proteomes" id="UP000199546"/>
    </source>
</evidence>
<reference evidence="2" key="1">
    <citation type="submission" date="2016-10" db="EMBL/GenBank/DDBJ databases">
        <authorList>
            <person name="Varghese N."/>
            <person name="Submissions S."/>
        </authorList>
    </citation>
    <scope>NUCLEOTIDE SEQUENCE [LARGE SCALE GENOMIC DNA]</scope>
    <source>
        <strain evidence="2">DSM 46136</strain>
    </source>
</reference>
<dbReference type="Proteomes" id="UP000199546">
    <property type="component" value="Unassembled WGS sequence"/>
</dbReference>
<dbReference type="EMBL" id="FPBA01000020">
    <property type="protein sequence ID" value="SFT96926.1"/>
    <property type="molecule type" value="Genomic_DNA"/>
</dbReference>
<dbReference type="AlphaFoldDB" id="A0A1I7CBY8"/>
<proteinExistence type="predicted"/>
<protein>
    <submittedName>
        <fullName evidence="1">Uncharacterized protein</fullName>
    </submittedName>
</protein>
<gene>
    <name evidence="1" type="ORF">SAMN05660657_04299</name>
</gene>
<organism evidence="1 2">
    <name type="scientific">Geodermatophilus amargosae</name>
    <dbReference type="NCBI Taxonomy" id="1296565"/>
    <lineage>
        <taxon>Bacteria</taxon>
        <taxon>Bacillati</taxon>
        <taxon>Actinomycetota</taxon>
        <taxon>Actinomycetes</taxon>
        <taxon>Geodermatophilales</taxon>
        <taxon>Geodermatophilaceae</taxon>
        <taxon>Geodermatophilus</taxon>
    </lineage>
</organism>